<gene>
    <name evidence="1" type="ORF">A3K91_1631</name>
</gene>
<dbReference type="EMBL" id="CP014945">
    <property type="protein sequence ID" value="AMT97232.1"/>
    <property type="molecule type" value="Genomic_DNA"/>
</dbReference>
<reference evidence="1 2" key="1">
    <citation type="submission" date="2016-03" db="EMBL/GenBank/DDBJ databases">
        <title>Genome sequencing of Psychrobacter alimentarius PAMC 27889.</title>
        <authorList>
            <person name="Lee J."/>
            <person name="Kim O.-S."/>
        </authorList>
    </citation>
    <scope>NUCLEOTIDE SEQUENCE [LARGE SCALE GENOMIC DNA]</scope>
    <source>
        <strain evidence="1 2">PAMC 27889</strain>
    </source>
</reference>
<protein>
    <submittedName>
        <fullName evidence="1">Uncharacterized protein</fullName>
    </submittedName>
</protein>
<dbReference type="GeneID" id="33060862"/>
<proteinExistence type="predicted"/>
<evidence type="ECO:0000313" key="2">
    <source>
        <dbReference type="Proteomes" id="UP000076104"/>
    </source>
</evidence>
<name>A0ABM5ZYS9_9GAMM</name>
<sequence>MKIINYEELFGEFKPDGAISTDANLIANALMRELYISSGHNLARFLGVKRCFNNDMAMRIWVQKRLDAQDGYFIKDMSSQLQSELYELLPHSDYGSY</sequence>
<dbReference type="RefSeq" id="WP_062844820.1">
    <property type="nucleotide sequence ID" value="NZ_CP014945.1"/>
</dbReference>
<accession>A0ABM5ZYS9</accession>
<evidence type="ECO:0000313" key="1">
    <source>
        <dbReference type="EMBL" id="AMT97232.1"/>
    </source>
</evidence>
<organism evidence="1 2">
    <name type="scientific">Psychrobacter alimentarius</name>
    <dbReference type="NCBI Taxonomy" id="261164"/>
    <lineage>
        <taxon>Bacteria</taxon>
        <taxon>Pseudomonadati</taxon>
        <taxon>Pseudomonadota</taxon>
        <taxon>Gammaproteobacteria</taxon>
        <taxon>Moraxellales</taxon>
        <taxon>Moraxellaceae</taxon>
        <taxon>Psychrobacter</taxon>
    </lineage>
</organism>
<dbReference type="Proteomes" id="UP000076104">
    <property type="component" value="Chromosome"/>
</dbReference>
<keyword evidence="2" id="KW-1185">Reference proteome</keyword>